<dbReference type="GO" id="GO:0005829">
    <property type="term" value="C:cytosol"/>
    <property type="evidence" value="ECO:0000318"/>
    <property type="project" value="GO_Central"/>
</dbReference>
<dbReference type="Proteomes" id="UP000001554">
    <property type="component" value="Chromosome 13"/>
</dbReference>
<evidence type="ECO:0000313" key="3">
    <source>
        <dbReference type="RefSeq" id="XP_035694635.1"/>
    </source>
</evidence>
<dbReference type="PANTHER" id="PTHR33539">
    <property type="entry name" value="UPF0764 PROTEIN C16ORF89"/>
    <property type="match status" value="1"/>
</dbReference>
<evidence type="ECO:0000256" key="1">
    <source>
        <dbReference type="SAM" id="MobiDB-lite"/>
    </source>
</evidence>
<sequence>MRERAGYSTLFRQLTVLLRRLRTGRVQAEPEQLQQIASLQERAAHLADRTLPELERQDKDYYTKLSPIVQPGFWESDVTGRTTDSALLSPPSIPRDHPFSEDDSDRCLSELLGTGQNGDQKCQISDACWEMMTSPSYTGYWLTHELFYLEVL</sequence>
<evidence type="ECO:0000313" key="2">
    <source>
        <dbReference type="Proteomes" id="UP000001554"/>
    </source>
</evidence>
<dbReference type="RefSeq" id="XP_035694635.1">
    <property type="nucleotide sequence ID" value="XM_035838742.1"/>
</dbReference>
<dbReference type="KEGG" id="bfo:118428635"/>
<reference evidence="3" key="2">
    <citation type="submission" date="2025-08" db="UniProtKB">
        <authorList>
            <consortium name="RefSeq"/>
        </authorList>
    </citation>
    <scope>IDENTIFICATION</scope>
    <source>
        <strain evidence="3">S238N-H82</strain>
        <tissue evidence="3">Testes</tissue>
    </source>
</reference>
<feature type="compositionally biased region" description="Basic and acidic residues" evidence="1">
    <location>
        <begin position="94"/>
        <end position="104"/>
    </location>
</feature>
<dbReference type="GeneID" id="118428635"/>
<dbReference type="InterPro" id="IPR031751">
    <property type="entry name" value="DUF4735"/>
</dbReference>
<keyword evidence="2" id="KW-1185">Reference proteome</keyword>
<protein>
    <submittedName>
        <fullName evidence="3">UPF0764 protein C16orf89-like</fullName>
    </submittedName>
</protein>
<gene>
    <name evidence="3" type="primary">LOC118428635</name>
</gene>
<feature type="region of interest" description="Disordered" evidence="1">
    <location>
        <begin position="84"/>
        <end position="104"/>
    </location>
</feature>
<proteinExistence type="predicted"/>
<dbReference type="OrthoDB" id="5949187at2759"/>
<organism evidence="2 3">
    <name type="scientific">Branchiostoma floridae</name>
    <name type="common">Florida lancelet</name>
    <name type="synonym">Amphioxus</name>
    <dbReference type="NCBI Taxonomy" id="7739"/>
    <lineage>
        <taxon>Eukaryota</taxon>
        <taxon>Metazoa</taxon>
        <taxon>Chordata</taxon>
        <taxon>Cephalochordata</taxon>
        <taxon>Leptocardii</taxon>
        <taxon>Amphioxiformes</taxon>
        <taxon>Branchiostomatidae</taxon>
        <taxon>Branchiostoma</taxon>
    </lineage>
</organism>
<dbReference type="GO" id="GO:0016020">
    <property type="term" value="C:membrane"/>
    <property type="evidence" value="ECO:0000318"/>
    <property type="project" value="GO_Central"/>
</dbReference>
<dbReference type="PANTHER" id="PTHR33539:SF1">
    <property type="entry name" value="UPF0764 PROTEIN C16ORF89"/>
    <property type="match status" value="1"/>
</dbReference>
<accession>A0A9J7M5Q7</accession>
<reference evidence="2" key="1">
    <citation type="journal article" date="2020" name="Nat. Ecol. Evol.">
        <title>Deeply conserved synteny resolves early events in vertebrate evolution.</title>
        <authorList>
            <person name="Simakov O."/>
            <person name="Marletaz F."/>
            <person name="Yue J.X."/>
            <person name="O'Connell B."/>
            <person name="Jenkins J."/>
            <person name="Brandt A."/>
            <person name="Calef R."/>
            <person name="Tung C.H."/>
            <person name="Huang T.K."/>
            <person name="Schmutz J."/>
            <person name="Satoh N."/>
            <person name="Yu J.K."/>
            <person name="Putnam N.H."/>
            <person name="Green R.E."/>
            <person name="Rokhsar D.S."/>
        </authorList>
    </citation>
    <scope>NUCLEOTIDE SEQUENCE [LARGE SCALE GENOMIC DNA]</scope>
    <source>
        <strain evidence="2">S238N-H82</strain>
    </source>
</reference>
<name>A0A9J7M5Q7_BRAFL</name>
<dbReference type="AlphaFoldDB" id="A0A9J7M5Q7"/>
<dbReference type="Pfam" id="PF15882">
    <property type="entry name" value="DUF4735"/>
    <property type="match status" value="1"/>
</dbReference>